<evidence type="ECO:0000313" key="1">
    <source>
        <dbReference type="EMBL" id="GFY50952.1"/>
    </source>
</evidence>
<dbReference type="InterPro" id="IPR036273">
    <property type="entry name" value="CRAL/TRIO_N_dom_sf"/>
</dbReference>
<dbReference type="GO" id="GO:0016020">
    <property type="term" value="C:membrane"/>
    <property type="evidence" value="ECO:0007669"/>
    <property type="project" value="TreeGrafter"/>
</dbReference>
<feature type="non-terminal residue" evidence="1">
    <location>
        <position position="1"/>
    </location>
</feature>
<dbReference type="Proteomes" id="UP000886998">
    <property type="component" value="Unassembled WGS sequence"/>
</dbReference>
<dbReference type="InterPro" id="IPR036865">
    <property type="entry name" value="CRAL-TRIO_dom_sf"/>
</dbReference>
<evidence type="ECO:0008006" key="3">
    <source>
        <dbReference type="Google" id="ProtNLM"/>
    </source>
</evidence>
<accession>A0A8X6XDZ1</accession>
<dbReference type="EMBL" id="BMAV01007820">
    <property type="protein sequence ID" value="GFY50952.1"/>
    <property type="molecule type" value="Genomic_DNA"/>
</dbReference>
<reference evidence="1" key="1">
    <citation type="submission" date="2020-08" db="EMBL/GenBank/DDBJ databases">
        <title>Multicomponent nature underlies the extraordinary mechanical properties of spider dragline silk.</title>
        <authorList>
            <person name="Kono N."/>
            <person name="Nakamura H."/>
            <person name="Mori M."/>
            <person name="Yoshida Y."/>
            <person name="Ohtoshi R."/>
            <person name="Malay A.D."/>
            <person name="Moran D.A.P."/>
            <person name="Tomita M."/>
            <person name="Numata K."/>
            <person name="Arakawa K."/>
        </authorList>
    </citation>
    <scope>NUCLEOTIDE SEQUENCE</scope>
</reference>
<dbReference type="OrthoDB" id="6431874at2759"/>
<evidence type="ECO:0000313" key="2">
    <source>
        <dbReference type="Proteomes" id="UP000886998"/>
    </source>
</evidence>
<organism evidence="1 2">
    <name type="scientific">Trichonephila inaurata madagascariensis</name>
    <dbReference type="NCBI Taxonomy" id="2747483"/>
    <lineage>
        <taxon>Eukaryota</taxon>
        <taxon>Metazoa</taxon>
        <taxon>Ecdysozoa</taxon>
        <taxon>Arthropoda</taxon>
        <taxon>Chelicerata</taxon>
        <taxon>Arachnida</taxon>
        <taxon>Araneae</taxon>
        <taxon>Araneomorphae</taxon>
        <taxon>Entelegynae</taxon>
        <taxon>Araneoidea</taxon>
        <taxon>Nephilidae</taxon>
        <taxon>Trichonephila</taxon>
        <taxon>Trichonephila inaurata</taxon>
    </lineage>
</organism>
<proteinExistence type="predicted"/>
<protein>
    <recommendedName>
        <fullName evidence="3">CRAL/TRIO N-terminal domain-containing protein</fullName>
    </recommendedName>
</protein>
<dbReference type="SUPFAM" id="SSF46938">
    <property type="entry name" value="CRAL/TRIO N-terminal domain"/>
    <property type="match status" value="1"/>
</dbReference>
<gene>
    <name evidence="1" type="ORF">TNIN_83631</name>
</gene>
<keyword evidence="2" id="KW-1185">Reference proteome</keyword>
<dbReference type="Gene3D" id="3.40.525.10">
    <property type="entry name" value="CRAL-TRIO lipid binding domain"/>
    <property type="match status" value="1"/>
</dbReference>
<dbReference type="AlphaFoldDB" id="A0A8X6XDZ1"/>
<comment type="caution">
    <text evidence="1">The sequence shown here is derived from an EMBL/GenBank/DDBJ whole genome shotgun (WGS) entry which is preliminary data.</text>
</comment>
<dbReference type="GO" id="GO:1902936">
    <property type="term" value="F:phosphatidylinositol bisphosphate binding"/>
    <property type="evidence" value="ECO:0007669"/>
    <property type="project" value="TreeGrafter"/>
</dbReference>
<dbReference type="PANTHER" id="PTHR10174">
    <property type="entry name" value="ALPHA-TOCOPHEROL TRANSFER PROTEIN-RELATED"/>
    <property type="match status" value="1"/>
</dbReference>
<sequence>MSTKDIYPLKMTSLPDFLKEKSEKELNEIPERKSKDLQELKEKLENDKVTKGIEFHDDFLTQFLRKNKYDTSRASKNLRNYVLYRRKYPSKFEGVPHEILSATLPNTFSVILPKRCPEGCAIIIVKM</sequence>
<dbReference type="PANTHER" id="PTHR10174:SF208">
    <property type="entry name" value="CRAL-TRIO DOMAIN-CONTAINING PROTEIN DDB_G0278031"/>
    <property type="match status" value="1"/>
</dbReference>
<name>A0A8X6XDZ1_9ARAC</name>